<dbReference type="GO" id="GO:0048729">
    <property type="term" value="P:tissue morphogenesis"/>
    <property type="evidence" value="ECO:0007669"/>
    <property type="project" value="UniProtKB-ARBA"/>
</dbReference>
<evidence type="ECO:0000256" key="2">
    <source>
        <dbReference type="ARBA" id="ARBA00022475"/>
    </source>
</evidence>
<dbReference type="GO" id="GO:0003007">
    <property type="term" value="P:heart morphogenesis"/>
    <property type="evidence" value="ECO:0007669"/>
    <property type="project" value="UniProtKB-ARBA"/>
</dbReference>
<feature type="signal peptide" evidence="18">
    <location>
        <begin position="1"/>
        <end position="22"/>
    </location>
</feature>
<evidence type="ECO:0000256" key="1">
    <source>
        <dbReference type="ARBA" id="ARBA00004251"/>
    </source>
</evidence>
<feature type="domain" description="Cadherin" evidence="19">
    <location>
        <begin position="2494"/>
        <end position="2597"/>
    </location>
</feature>
<dbReference type="FunFam" id="2.60.40.60:FF:000226">
    <property type="entry name" value="Dachsous, isoform B"/>
    <property type="match status" value="1"/>
</dbReference>
<feature type="domain" description="Cadherin" evidence="19">
    <location>
        <begin position="2180"/>
        <end position="2280"/>
    </location>
</feature>
<feature type="domain" description="Cadherin" evidence="19">
    <location>
        <begin position="564"/>
        <end position="670"/>
    </location>
</feature>
<feature type="region of interest" description="Disordered" evidence="16">
    <location>
        <begin position="3068"/>
        <end position="3182"/>
    </location>
</feature>
<feature type="domain" description="Cadherin" evidence="19">
    <location>
        <begin position="2075"/>
        <end position="2180"/>
    </location>
</feature>
<dbReference type="FunFam" id="2.60.40.60:FF:000102">
    <property type="entry name" value="Dachsous cadherin-related 1b"/>
    <property type="match status" value="1"/>
</dbReference>
<dbReference type="PANTHER" id="PTHR24028:SF345">
    <property type="entry name" value="PROTOCADHERIN-16-LIKE"/>
    <property type="match status" value="1"/>
</dbReference>
<evidence type="ECO:0000256" key="6">
    <source>
        <dbReference type="ARBA" id="ARBA00022737"/>
    </source>
</evidence>
<dbReference type="FunFam" id="2.60.40.60:FF:000060">
    <property type="entry name" value="Putative cadherin-23"/>
    <property type="match status" value="1"/>
</dbReference>
<evidence type="ECO:0000256" key="11">
    <source>
        <dbReference type="ARBA" id="ARBA00023180"/>
    </source>
</evidence>
<feature type="domain" description="Cadherin" evidence="19">
    <location>
        <begin position="1623"/>
        <end position="1763"/>
    </location>
</feature>
<dbReference type="SMART" id="SM00112">
    <property type="entry name" value="CA"/>
    <property type="match status" value="26"/>
</dbReference>
<feature type="compositionally biased region" description="Basic and acidic residues" evidence="16">
    <location>
        <begin position="3170"/>
        <end position="3182"/>
    </location>
</feature>
<protein>
    <recommendedName>
        <fullName evidence="13">Protocadherin-16</fullName>
    </recommendedName>
    <alternativeName>
        <fullName evidence="14">Protein dachsous homolog 1</fullName>
    </alternativeName>
</protein>
<dbReference type="FunFam" id="2.60.40.60:FF:000104">
    <property type="entry name" value="cadherin-23 isoform X1"/>
    <property type="match status" value="1"/>
</dbReference>
<feature type="region of interest" description="Disordered" evidence="16">
    <location>
        <begin position="2773"/>
        <end position="2795"/>
    </location>
</feature>
<evidence type="ECO:0000313" key="21">
    <source>
        <dbReference type="Proteomes" id="UP000472266"/>
    </source>
</evidence>
<feature type="domain" description="Cadherin" evidence="19">
    <location>
        <begin position="128"/>
        <end position="239"/>
    </location>
</feature>
<keyword evidence="8" id="KW-0130">Cell adhesion</keyword>
<dbReference type="PROSITE" id="PS00232">
    <property type="entry name" value="CADHERIN_1"/>
    <property type="match status" value="12"/>
</dbReference>
<evidence type="ECO:0000259" key="19">
    <source>
        <dbReference type="PROSITE" id="PS50268"/>
    </source>
</evidence>
<name>A0A672V550_STRHB</name>
<keyword evidence="5 18" id="KW-0732">Signal</keyword>
<accession>A0A672V550</accession>
<feature type="domain" description="Cadherin" evidence="19">
    <location>
        <begin position="1094"/>
        <end position="1196"/>
    </location>
</feature>
<evidence type="ECO:0000256" key="13">
    <source>
        <dbReference type="ARBA" id="ARBA00072299"/>
    </source>
</evidence>
<dbReference type="GeneTree" id="ENSGT00940000163671"/>
<comment type="subunit">
    <text evidence="12">Heterophilic interaction with FAT4; this interaction affects their respective protein levels.</text>
</comment>
<evidence type="ECO:0000256" key="12">
    <source>
        <dbReference type="ARBA" id="ARBA00062150"/>
    </source>
</evidence>
<dbReference type="InterPro" id="IPR050174">
    <property type="entry name" value="Protocadherin/Cadherin-CA"/>
</dbReference>
<feature type="domain" description="Cadherin" evidence="19">
    <location>
        <begin position="985"/>
        <end position="1093"/>
    </location>
</feature>
<evidence type="ECO:0000256" key="3">
    <source>
        <dbReference type="ARBA" id="ARBA00022553"/>
    </source>
</evidence>
<dbReference type="Gene3D" id="2.60.40.60">
    <property type="entry name" value="Cadherins"/>
    <property type="match status" value="27"/>
</dbReference>
<dbReference type="CDD" id="cd11304">
    <property type="entry name" value="Cadherin_repeat"/>
    <property type="match status" value="25"/>
</dbReference>
<dbReference type="FunFam" id="2.60.40.60:FF:000201">
    <property type="entry name" value="Dachsous cadherin-related 1"/>
    <property type="match status" value="1"/>
</dbReference>
<dbReference type="PRINTS" id="PR00205">
    <property type="entry name" value="CADHERIN"/>
</dbReference>
<reference evidence="20" key="2">
    <citation type="submission" date="2025-08" db="UniProtKB">
        <authorList>
            <consortium name="Ensembl"/>
        </authorList>
    </citation>
    <scope>IDENTIFICATION</scope>
</reference>
<dbReference type="FunFam" id="2.60.40.60:FF:000377">
    <property type="entry name" value="Dachsous cadherin-related 1a"/>
    <property type="match status" value="1"/>
</dbReference>
<organism evidence="20 21">
    <name type="scientific">Strigops habroptila</name>
    <name type="common">Kakapo</name>
    <dbReference type="NCBI Taxonomy" id="2489341"/>
    <lineage>
        <taxon>Eukaryota</taxon>
        <taxon>Metazoa</taxon>
        <taxon>Chordata</taxon>
        <taxon>Craniata</taxon>
        <taxon>Vertebrata</taxon>
        <taxon>Euteleostomi</taxon>
        <taxon>Archelosauria</taxon>
        <taxon>Archosauria</taxon>
        <taxon>Dinosauria</taxon>
        <taxon>Saurischia</taxon>
        <taxon>Theropoda</taxon>
        <taxon>Coelurosauria</taxon>
        <taxon>Aves</taxon>
        <taxon>Neognathae</taxon>
        <taxon>Neoaves</taxon>
        <taxon>Telluraves</taxon>
        <taxon>Australaves</taxon>
        <taxon>Psittaciformes</taxon>
        <taxon>Psittacidae</taxon>
        <taxon>Strigops</taxon>
    </lineage>
</organism>
<evidence type="ECO:0000256" key="8">
    <source>
        <dbReference type="ARBA" id="ARBA00022889"/>
    </source>
</evidence>
<evidence type="ECO:0000256" key="16">
    <source>
        <dbReference type="SAM" id="MobiDB-lite"/>
    </source>
</evidence>
<feature type="domain" description="Cadherin" evidence="19">
    <location>
        <begin position="1869"/>
        <end position="1974"/>
    </location>
</feature>
<feature type="domain" description="Cadherin" evidence="19">
    <location>
        <begin position="28"/>
        <end position="127"/>
    </location>
</feature>
<feature type="domain" description="Cadherin" evidence="19">
    <location>
        <begin position="776"/>
        <end position="880"/>
    </location>
</feature>
<dbReference type="Ensembl" id="ENSSHBT00005025912.1">
    <property type="protein sequence ID" value="ENSSHBP00005021735.1"/>
    <property type="gene ID" value="ENSSHBG00005018404.1"/>
</dbReference>
<feature type="domain" description="Cadherin" evidence="19">
    <location>
        <begin position="2281"/>
        <end position="2377"/>
    </location>
</feature>
<comment type="subcellular location">
    <subcellularLocation>
        <location evidence="1">Cell membrane</location>
        <topology evidence="1">Single-pass type I membrane protein</topology>
    </subcellularLocation>
</comment>
<sequence>MEQIKGSAMLLLELLILGGLRAGKGSAVLGTLDLQIDEEQPAGTIIGDISAGLPPGTSAYMYFISAQEDSGVTTDLGIDENTGIIKTARVLDRETRDRYSFIAVTPEGITVEVNIQVNDINDHAPAFPKQHSTFQIPEHTPIGSRFPLDPAFDADSGLLNTQGYVIKGDNVGQAFRLETRRGPNGVLYLDLVVSNILDRENRSSYSLLLEAYDGGSPPRSTQMTLDVSIQDINDNAPSFNQSRYHTLISENLKPGSSILQVFASDADEGDNGDVIYEINRRQSDPDQYFTIDSRTGVIKLNKGLDYEVRKVHELVVQARDKAVHPEVTTAFVTIHVRDYNDNQPTMTIIFLSEDGSPQISEGAQPGQYVARISVSDPDYGEYSNVNVTLEGGDGKFALTTKDNIIYLICVDQLLDREERDSYDLRVTATDSGTPPLRAESAFVLQVMDINDNPPLFDQQEYKQSIPEVVYPGSFVLQVTARDKDQGLNGEVRYSIVHGQDVHSSWFAIDPATGIITTAAPLDYEKDPHPQLTVLATDRGTPALSSSAVVHVALQDVNDNEPVFRSNFYNMSLKENTPVGTCFLQVTATDADSGTFGSLSYSIGSGIGSVVPTQFSIDKHTGQLCTVQLLDRDEGTSAYDFTITAVDGGGLNSMVYVKVFLEDINDNRPVFYPLEYAASISTQSMPGTAVLRVTAHDKDEGLNGRVTYHIVLGNSPPLFSLNKDTGVISLSWSLSGKANTLVQLVISAQDGGGLQAQPNARVNISIVEGTVSPPVFEQAQYFFTVPEDMLQGASVGAVRAQNPPGMGHVDDIFYSISSGDPHGYFSIDSASGQLRTSLPLDHESQAILILDVQARSGSPPAYSNTRVKISVSDVNDNVPAFPAPSDSILLPEATEPGTTVYTLQAEDRDSGANGQVNFELVSGGDGTFSVERLSGAVRLMGALQYEASAAYRLAIVARDSGVPQLSSTFTLLVHVQAEHDNGPIFDTLTYRVEVQEGVPVSTRFLQVRALARDAESMTLTYHLRADGDAASFGIMPESGWLYVKSALDRETRDLYVLTVLASAGGSGAGGEARKTGTSTVRISITDENDNSPRLSEERYFFTIPENQAPGSSVGRVMASDRDAGQNSRLTYRLLQHDPNFLIHTQTGELSTKHSLDREQQSSYQLLVIVQDGGAPPRSATGTIYVTVLDENDNAPAFLHVGSGQELPVQVLEEKPSGVLVASLQAKDPDEGENGTIIYSLIGAWAERFTLHVATGELRTATVLRRSDRAEYLFTVTASDRGVVPRSTSASIRVQVLPSSRVLPRPDATVLTLHPLEGVKPGSVIGSVAPPDAPARGQLTYTLVGGGGDGTFVVDSVTGEIYAARELDYEAGARHVLQVSAEDTQHGYPSSRLVLVQIHVQDCNDQAPTFPEDPITIVVPENAQAGSSIFTFQALDGDGVGPNSQVRYRLLHQEPSGAPFQLDGRSGLLTLRRSLDREAAASFLLVVEATDQARNISQRRSAAVTARVFVTDENDNAPVFLSPTAVSVMEDQPTGFVALHVVAQDKDLGENGRVSYSLRAGNSDGRFHLNPSTGALSIVRALNREEVVQHNLTVVAMDHGFPRRSATQLLAVLVLDVNDEAPTFEKPEYEAHVMENLPAGSPVLQVLATDRDLGEDAGQGWAAQFCQGPFWRCSTQDRVHTALSHLFWRASLTMAGMDHLLAYPGQDFSLDPVSGVLSTAHALDREQVASYSLTVVVQDHGTPPRSATMSVHVQVLDLNDNAPGFTQAAYMVEVPEDLPVGALVLQLVAHDPDEGTNGQVSYYLGNESLGMFQVEPQSGRISSAQALDRERQPSYSFLAKAVDSAPWEPKSAAVRVTVTVRDVNDHAPAFLHSPLTVNLSRHTPLKQVVATMRAEDRDAGANASILYRLATPNSAFAINSYTGDIQLLQPLGSLSQRQRTLFILATDLGQPALSSTGVVVIHVQEEPFRGLRFPRSTSDVALPENAAPGTAVASIQAMHTGGSSGRITYSIISGNEKAAFLIQPSSGAISVQDSSSLDFEASPRLRLVVQAETAASFGFMAINLNLQDVNDNLPRFQLQNYVAFIWESQSYDSPVIQVLADDLDQGANGQVTYAINQSLPMTGLYHIDPQTGTITTAAILDREIWSQTRLVVTAMDRGTPPLVGSATLTVVVMDVNDNSPTIPFPWEVRVPENTLLGTQIAQLTGNDVDSGPALSYTLLLDGDAVGTFSVLRYGGRIALTGPLDYEQRSHYTLTLRASDTRHETEANLTVIVEDVNDNAPTFSQSFYQVPLAEHTPAGSIILTVSATDPDAGTNGNVTFCLAMPSPDVAIDPSNGVWGWLLCGTHPLGCFDCAPCWPGLSSWATVQLQVLDVNDHSPSFQEPRYNASIPEDLRPGTTVLTMEAGDADVSRENAGFDYTIVSGNGGNAFRVESRVAWAGGHLRTQGALVLVEPLDFEAIPVYNLTVAASDRGLPQRSTTVPVLITVQDVNDNPPVFTRAEYRTAVSESAPPGTELLRLVAHDADSGPRGHVHYTISSGDQHGLFQLHESTGALCLAQPLDREVQALHALVVQATDVPGGHFALVPVAIEVRDVNDNKPYFPVEVLSASMRENLPPGTLVTTLRAVDADSGVFGELRYTVLEQAVGEPGVAEGRDAFAINSSSGELRSRLTFDYERAKAFQFLVRATDTGNASATVTVRVLVTGEDEYDPIFLSPSFNFEVPEGARKGQSIGRVLATDEDEGADGVVLYSLAKPSPYFAINQTTGTIYLRVDSQPQAGAGRAKREPREMSLEVQARSPLPASRSASAQVTIDVTHTSFGLAPDLNLLLVAVAASLGVVVVLAAVAIVLALVRSRHRRGHEKPEGDGPLGRVPSGSLQKLGREEPALPGSEHIYHQALPGYGGEPAGPYTRGGSLDPSHSSGRGSAEAAEDDEIRMINEYPRVASITSSMQEHISARGPDSGIQQDADQLSDISCERALGWLLPGPPPLYREDGGGSAFLGVRCGLSVSSSLRTTTFPEDGKPSVEARSTAIVASDEELRGSYNWDYLLNWCPQFQPLASVFTEIARLKDESSLRKPFPTKPKAEPKPRIDPPPLITSVAHPGAKSVPPKPPPGRTFPHPSSLRRSPISHEGSISSSAMSPSFSPSLSPLAARSPVVSPFGISQGPSASAISAEHSLEPPEEAELRI</sequence>
<feature type="domain" description="Cadherin" evidence="19">
    <location>
        <begin position="1972"/>
        <end position="2074"/>
    </location>
</feature>
<keyword evidence="9 17" id="KW-1133">Transmembrane helix</keyword>
<feature type="domain" description="Cadherin" evidence="19">
    <location>
        <begin position="1764"/>
        <end position="1868"/>
    </location>
</feature>
<dbReference type="InParanoid" id="A0A672V550"/>
<evidence type="ECO:0000256" key="5">
    <source>
        <dbReference type="ARBA" id="ARBA00022729"/>
    </source>
</evidence>
<feature type="transmembrane region" description="Helical" evidence="17">
    <location>
        <begin position="2822"/>
        <end position="2847"/>
    </location>
</feature>
<feature type="domain" description="Cadherin" evidence="19">
    <location>
        <begin position="1518"/>
        <end position="1622"/>
    </location>
</feature>
<keyword evidence="2" id="KW-1003">Cell membrane</keyword>
<evidence type="ECO:0000256" key="4">
    <source>
        <dbReference type="ARBA" id="ARBA00022692"/>
    </source>
</evidence>
<dbReference type="PROSITE" id="PS50268">
    <property type="entry name" value="CADHERIN_2"/>
    <property type="match status" value="26"/>
</dbReference>
<feature type="domain" description="Cadherin" evidence="19">
    <location>
        <begin position="881"/>
        <end position="984"/>
    </location>
</feature>
<dbReference type="GO" id="GO:0003183">
    <property type="term" value="P:mitral valve morphogenesis"/>
    <property type="evidence" value="ECO:0007669"/>
    <property type="project" value="UniProtKB-ARBA"/>
</dbReference>
<keyword evidence="3" id="KW-0597">Phosphoprotein</keyword>
<evidence type="ECO:0000256" key="15">
    <source>
        <dbReference type="PROSITE-ProRule" id="PRU00043"/>
    </source>
</evidence>
<dbReference type="FunFam" id="2.60.40.60:FF:000116">
    <property type="entry name" value="Dachsous cadherin-related 2"/>
    <property type="match status" value="1"/>
</dbReference>
<feature type="domain" description="Cadherin" evidence="19">
    <location>
        <begin position="1201"/>
        <end position="1304"/>
    </location>
</feature>
<dbReference type="InterPro" id="IPR015919">
    <property type="entry name" value="Cadherin-like_sf"/>
</dbReference>
<evidence type="ECO:0000313" key="20">
    <source>
        <dbReference type="Ensembl" id="ENSSHBP00005021735.1"/>
    </source>
</evidence>
<gene>
    <name evidence="20" type="primary">DCHS1</name>
</gene>
<evidence type="ECO:0000256" key="17">
    <source>
        <dbReference type="SAM" id="Phobius"/>
    </source>
</evidence>
<dbReference type="FunFam" id="2.60.40.60:FF:000150">
    <property type="entry name" value="Dachsous cadherin-related 1"/>
    <property type="match status" value="1"/>
</dbReference>
<dbReference type="Proteomes" id="UP000472266">
    <property type="component" value="Chromosome 2"/>
</dbReference>
<evidence type="ECO:0000256" key="10">
    <source>
        <dbReference type="ARBA" id="ARBA00023136"/>
    </source>
</evidence>
<reference evidence="20" key="3">
    <citation type="submission" date="2025-09" db="UniProtKB">
        <authorList>
            <consortium name="Ensembl"/>
        </authorList>
    </citation>
    <scope>IDENTIFICATION</scope>
</reference>
<dbReference type="InterPro" id="IPR020894">
    <property type="entry name" value="Cadherin_CS"/>
</dbReference>
<feature type="region of interest" description="Disordered" evidence="16">
    <location>
        <begin position="2851"/>
        <end position="2926"/>
    </location>
</feature>
<feature type="domain" description="Cadherin" evidence="19">
    <location>
        <begin position="240"/>
        <end position="346"/>
    </location>
</feature>
<evidence type="ECO:0000256" key="7">
    <source>
        <dbReference type="ARBA" id="ARBA00022837"/>
    </source>
</evidence>
<feature type="domain" description="Cadherin" evidence="19">
    <location>
        <begin position="1409"/>
        <end position="1518"/>
    </location>
</feature>
<dbReference type="FunFam" id="2.60.40.60:FF:000020">
    <property type="entry name" value="Dachsous cadherin-related 1b"/>
    <property type="match status" value="8"/>
</dbReference>
<feature type="domain" description="Cadherin" evidence="19">
    <location>
        <begin position="2598"/>
        <end position="2708"/>
    </location>
</feature>
<evidence type="ECO:0000256" key="18">
    <source>
        <dbReference type="SAM" id="SignalP"/>
    </source>
</evidence>
<dbReference type="FunFam" id="2.60.40.60:FF:000035">
    <property type="entry name" value="Protocadherin Fat 3"/>
    <property type="match status" value="2"/>
</dbReference>
<dbReference type="OMA" id="STCQIRI"/>
<dbReference type="FunFam" id="2.60.40.60:FF:000081">
    <property type="entry name" value="protocadherin Fat 4"/>
    <property type="match status" value="1"/>
</dbReference>
<feature type="domain" description="Cadherin" evidence="19">
    <location>
        <begin position="457"/>
        <end position="563"/>
    </location>
</feature>
<dbReference type="GO" id="GO:0007156">
    <property type="term" value="P:homophilic cell adhesion via plasma membrane adhesion molecules"/>
    <property type="evidence" value="ECO:0007669"/>
    <property type="project" value="InterPro"/>
</dbReference>
<dbReference type="GO" id="GO:0005509">
    <property type="term" value="F:calcium ion binding"/>
    <property type="evidence" value="ECO:0007669"/>
    <property type="project" value="UniProtKB-UniRule"/>
</dbReference>
<evidence type="ECO:0000256" key="9">
    <source>
        <dbReference type="ARBA" id="ARBA00022989"/>
    </source>
</evidence>
<feature type="domain" description="Cadherin" evidence="19">
    <location>
        <begin position="358"/>
        <end position="456"/>
    </location>
</feature>
<feature type="compositionally biased region" description="Low complexity" evidence="16">
    <location>
        <begin position="3124"/>
        <end position="3150"/>
    </location>
</feature>
<feature type="domain" description="Cadherin" evidence="19">
    <location>
        <begin position="1315"/>
        <end position="1408"/>
    </location>
</feature>
<dbReference type="FunFam" id="2.60.40.60:FF:000153">
    <property type="entry name" value="Dachsous cadherin-related 2"/>
    <property type="match status" value="1"/>
</dbReference>
<keyword evidence="21" id="KW-1185">Reference proteome</keyword>
<dbReference type="GO" id="GO:0005886">
    <property type="term" value="C:plasma membrane"/>
    <property type="evidence" value="ECO:0007669"/>
    <property type="project" value="UniProtKB-SubCell"/>
</dbReference>
<dbReference type="InterPro" id="IPR002126">
    <property type="entry name" value="Cadherin-like_dom"/>
</dbReference>
<keyword evidence="7 15" id="KW-0106">Calcium</keyword>
<feature type="domain" description="Cadherin" evidence="19">
    <location>
        <begin position="2378"/>
        <end position="2493"/>
    </location>
</feature>
<keyword evidence="4 17" id="KW-0812">Transmembrane</keyword>
<reference evidence="20 21" key="1">
    <citation type="submission" date="2019-11" db="EMBL/GenBank/DDBJ databases">
        <title>Strigops habroptila (kakapo) genome, bStrHab1, primary haplotype, v2.</title>
        <authorList>
            <person name="Jarvis E.D."/>
            <person name="Howard J."/>
            <person name="Rhie A."/>
            <person name="Phillippy A."/>
            <person name="Korlach J."/>
            <person name="Digby A."/>
            <person name="Iorns D."/>
            <person name="Eason D."/>
            <person name="Robertson B."/>
            <person name="Raemaekers T."/>
            <person name="Howe K."/>
            <person name="Lewin H."/>
            <person name="Damas J."/>
            <person name="Hastie A."/>
            <person name="Tracey A."/>
            <person name="Chow W."/>
            <person name="Fedrigo O."/>
        </authorList>
    </citation>
    <scope>NUCLEOTIDE SEQUENCE [LARGE SCALE GENOMIC DNA]</scope>
</reference>
<keyword evidence="10 17" id="KW-0472">Membrane</keyword>
<dbReference type="FunFam" id="2.60.40.60:FF:000007">
    <property type="entry name" value="Protocadherin alpha 2"/>
    <property type="match status" value="1"/>
</dbReference>
<feature type="domain" description="Cadherin" evidence="19">
    <location>
        <begin position="2709"/>
        <end position="2820"/>
    </location>
</feature>
<dbReference type="FunFam" id="2.60.40.60:FF:000140">
    <property type="entry name" value="Dachsous cadherin-related 1"/>
    <property type="match status" value="1"/>
</dbReference>
<dbReference type="GO" id="GO:0016477">
    <property type="term" value="P:cell migration"/>
    <property type="evidence" value="ECO:0007669"/>
    <property type="project" value="UniProtKB-ARBA"/>
</dbReference>
<dbReference type="FunFam" id="2.60.40.60:FF:000254">
    <property type="entry name" value="Dachsous cadherin-related 1"/>
    <property type="match status" value="1"/>
</dbReference>
<keyword evidence="11" id="KW-0325">Glycoprotein</keyword>
<feature type="chain" id="PRO_5025542665" description="Protocadherin-16" evidence="18">
    <location>
        <begin position="23"/>
        <end position="3182"/>
    </location>
</feature>
<dbReference type="PANTHER" id="PTHR24028">
    <property type="entry name" value="CADHERIN-87A"/>
    <property type="match status" value="1"/>
</dbReference>
<dbReference type="SUPFAM" id="SSF49313">
    <property type="entry name" value="Cadherin-like"/>
    <property type="match status" value="26"/>
</dbReference>
<proteinExistence type="predicted"/>
<dbReference type="Pfam" id="PF00028">
    <property type="entry name" value="Cadherin"/>
    <property type="match status" value="24"/>
</dbReference>
<keyword evidence="6" id="KW-0677">Repeat</keyword>
<feature type="domain" description="Cadherin" evidence="19">
    <location>
        <begin position="671"/>
        <end position="775"/>
    </location>
</feature>
<dbReference type="GO" id="GO:0007163">
    <property type="term" value="P:establishment or maintenance of cell polarity"/>
    <property type="evidence" value="ECO:0007669"/>
    <property type="project" value="UniProtKB-ARBA"/>
</dbReference>
<evidence type="ECO:0000256" key="14">
    <source>
        <dbReference type="ARBA" id="ARBA00079083"/>
    </source>
</evidence>